<keyword evidence="2" id="KW-1185">Reference proteome</keyword>
<organism evidence="1 2">
    <name type="scientific">Burkholderia ubonensis</name>
    <dbReference type="NCBI Taxonomy" id="101571"/>
    <lineage>
        <taxon>Bacteria</taxon>
        <taxon>Pseudomonadati</taxon>
        <taxon>Pseudomonadota</taxon>
        <taxon>Betaproteobacteria</taxon>
        <taxon>Burkholderiales</taxon>
        <taxon>Burkholderiaceae</taxon>
        <taxon>Burkholderia</taxon>
        <taxon>Burkholderia cepacia complex</taxon>
    </lineage>
</organism>
<proteinExistence type="predicted"/>
<sequence length="172" mass="18773">MRELKTASLAEFERLADMLADLAKTEYLSSLELTPKLVVMGADPKAAEQPGYRYGLVPVAELMTSSAGVPGEVVIAALIEKLAQDPEVLVVGYMAEVWLARYTKEARAQMGTTVNPEEAPNREEVLLMNLRSADCVALKTCPLVREGPKTTVGSGDLLFNARHEPQIGRYTH</sequence>
<accession>A0AAW3MWJ5</accession>
<evidence type="ECO:0000313" key="1">
    <source>
        <dbReference type="EMBL" id="KVP98155.1"/>
    </source>
</evidence>
<dbReference type="RefSeq" id="WP_059925213.1">
    <property type="nucleotide sequence ID" value="NZ_LPBG01000047.1"/>
</dbReference>
<dbReference type="Proteomes" id="UP000056453">
    <property type="component" value="Unassembled WGS sequence"/>
</dbReference>
<dbReference type="AlphaFoldDB" id="A0AAW3MWJ5"/>
<protein>
    <submittedName>
        <fullName evidence="1">Uncharacterized protein</fullName>
    </submittedName>
</protein>
<dbReference type="EMBL" id="LPBJ01000047">
    <property type="protein sequence ID" value="KVP98155.1"/>
    <property type="molecule type" value="Genomic_DNA"/>
</dbReference>
<reference evidence="1 2" key="1">
    <citation type="submission" date="2015-11" db="EMBL/GenBank/DDBJ databases">
        <title>Expanding the genomic diversity of Burkholderia species for the development of highly accurate diagnostics.</title>
        <authorList>
            <person name="Sahl J."/>
            <person name="Keim P."/>
            <person name="Wagner D."/>
        </authorList>
    </citation>
    <scope>NUCLEOTIDE SEQUENCE [LARGE SCALE GENOMIC DNA]</scope>
    <source>
        <strain evidence="1 2">MSMB1808WGS</strain>
    </source>
</reference>
<name>A0AAW3MWJ5_9BURK</name>
<comment type="caution">
    <text evidence="1">The sequence shown here is derived from an EMBL/GenBank/DDBJ whole genome shotgun (WGS) entry which is preliminary data.</text>
</comment>
<evidence type="ECO:0000313" key="2">
    <source>
        <dbReference type="Proteomes" id="UP000056453"/>
    </source>
</evidence>
<gene>
    <name evidence="1" type="ORF">WJ96_06170</name>
</gene>